<reference evidence="2" key="2">
    <citation type="submission" date="2020-02" db="EMBL/GenBank/DDBJ databases">
        <title>Identification and distribution of gene clusters putatively required for synthesis of sphingolipid metabolism inhibitors in phylogenetically diverse species of the filamentous fungus Fusarium.</title>
        <authorList>
            <person name="Kim H.-S."/>
            <person name="Busman M."/>
            <person name="Brown D.W."/>
            <person name="Divon H."/>
            <person name="Uhlig S."/>
            <person name="Proctor R.H."/>
        </authorList>
    </citation>
    <scope>NUCLEOTIDE SEQUENCE</scope>
    <source>
        <strain evidence="2">NRRL 25174</strain>
    </source>
</reference>
<accession>A0A9P5AH15</accession>
<comment type="caution">
    <text evidence="2">The sequence shown here is derived from an EMBL/GenBank/DDBJ whole genome shotgun (WGS) entry which is preliminary data.</text>
</comment>
<dbReference type="Proteomes" id="UP000730481">
    <property type="component" value="Unassembled WGS sequence"/>
</dbReference>
<organism evidence="2 3">
    <name type="scientific">Fusarium beomiforme</name>
    <dbReference type="NCBI Taxonomy" id="44412"/>
    <lineage>
        <taxon>Eukaryota</taxon>
        <taxon>Fungi</taxon>
        <taxon>Dikarya</taxon>
        <taxon>Ascomycota</taxon>
        <taxon>Pezizomycotina</taxon>
        <taxon>Sordariomycetes</taxon>
        <taxon>Hypocreomycetidae</taxon>
        <taxon>Hypocreales</taxon>
        <taxon>Nectriaceae</taxon>
        <taxon>Fusarium</taxon>
        <taxon>Fusarium burgessii species complex</taxon>
    </lineage>
</organism>
<dbReference type="Pfam" id="PF20150">
    <property type="entry name" value="2EXR"/>
    <property type="match status" value="1"/>
</dbReference>
<sequence>MTSFHRFRDLPTELRQEIYFLTTPPRVVYLKTKHLNLSDFEELWKALPEKDKSSRHFLKWVEDKRLARQDSYLYSNAPIPVVLHTCFESRDFLINEMGYQLTFDKTSNGVRTWFSYDRDILLIPHRCGSYYARESAKLEPSDAAKVRRLALENTAIFLYELYQTKVRDGSVKWSNNGCVPCLNKRLMAFTRLQELLLVDWTRDHFPSALKMDAGYPEKPSPKRHGYDTRNLWKCVKVEESCLLRTLYNCGFRGCESRQGPKISEPLDKGTAHGLADWGTFDTRIARLESQLIRCQSTPFPPFGEWRVPRITPVHLIDERQEKILQENQKMAVEQLQALRRRWDQALQDRKARLEAGETCMTTGEHLYLTHNRWPEICWIEKDIFSR</sequence>
<dbReference type="OrthoDB" id="3513892at2759"/>
<evidence type="ECO:0000313" key="3">
    <source>
        <dbReference type="Proteomes" id="UP000730481"/>
    </source>
</evidence>
<reference evidence="2" key="1">
    <citation type="journal article" date="2017" name="Mycologia">
        <title>Fusarium algeriense, sp. nov., a novel toxigenic crown rot pathogen of durum wheat from Algeria is nested in the Fusarium burgessii species complex.</title>
        <authorList>
            <person name="Laraba I."/>
            <person name="Keddad A."/>
            <person name="Boureghda H."/>
            <person name="Abdallah N."/>
            <person name="Vaughan M.M."/>
            <person name="Proctor R.H."/>
            <person name="Busman M."/>
            <person name="O'Donnell K."/>
        </authorList>
    </citation>
    <scope>NUCLEOTIDE SEQUENCE</scope>
    <source>
        <strain evidence="2">NRRL 25174</strain>
    </source>
</reference>
<evidence type="ECO:0000259" key="1">
    <source>
        <dbReference type="Pfam" id="PF20150"/>
    </source>
</evidence>
<dbReference type="InterPro" id="IPR045518">
    <property type="entry name" value="2EXR"/>
</dbReference>
<name>A0A9P5AH15_9HYPO</name>
<proteinExistence type="predicted"/>
<dbReference type="PANTHER" id="PTHR35910:SF6">
    <property type="entry name" value="2EXR DOMAIN-CONTAINING PROTEIN"/>
    <property type="match status" value="1"/>
</dbReference>
<dbReference type="AlphaFoldDB" id="A0A9P5AH15"/>
<dbReference type="EMBL" id="PVQB02000338">
    <property type="protein sequence ID" value="KAF4338655.1"/>
    <property type="molecule type" value="Genomic_DNA"/>
</dbReference>
<feature type="domain" description="2EXR" evidence="1">
    <location>
        <begin position="4"/>
        <end position="121"/>
    </location>
</feature>
<protein>
    <recommendedName>
        <fullName evidence="1">2EXR domain-containing protein</fullName>
    </recommendedName>
</protein>
<dbReference type="PANTHER" id="PTHR35910">
    <property type="entry name" value="2EXR DOMAIN-CONTAINING PROTEIN"/>
    <property type="match status" value="1"/>
</dbReference>
<gene>
    <name evidence="2" type="ORF">FBEOM_7472</name>
</gene>
<evidence type="ECO:0000313" key="2">
    <source>
        <dbReference type="EMBL" id="KAF4338655.1"/>
    </source>
</evidence>
<keyword evidence="3" id="KW-1185">Reference proteome</keyword>